<dbReference type="AlphaFoldDB" id="A0A812KPC0"/>
<dbReference type="Proteomes" id="UP000601435">
    <property type="component" value="Unassembled WGS sequence"/>
</dbReference>
<name>A0A812KPC0_9DINO</name>
<keyword evidence="2" id="KW-1185">Reference proteome</keyword>
<dbReference type="EMBL" id="CAJNJA010008167">
    <property type="protein sequence ID" value="CAE7233633.1"/>
    <property type="molecule type" value="Genomic_DNA"/>
</dbReference>
<organism evidence="1 2">
    <name type="scientific">Symbiodinium necroappetens</name>
    <dbReference type="NCBI Taxonomy" id="1628268"/>
    <lineage>
        <taxon>Eukaryota</taxon>
        <taxon>Sar</taxon>
        <taxon>Alveolata</taxon>
        <taxon>Dinophyceae</taxon>
        <taxon>Suessiales</taxon>
        <taxon>Symbiodiniaceae</taxon>
        <taxon>Symbiodinium</taxon>
    </lineage>
</organism>
<reference evidence="1" key="1">
    <citation type="submission" date="2021-02" db="EMBL/GenBank/DDBJ databases">
        <authorList>
            <person name="Dougan E. K."/>
            <person name="Rhodes N."/>
            <person name="Thang M."/>
            <person name="Chan C."/>
        </authorList>
    </citation>
    <scope>NUCLEOTIDE SEQUENCE</scope>
</reference>
<accession>A0A812KPC0</accession>
<proteinExistence type="predicted"/>
<gene>
    <name evidence="1" type="ORF">SNEC2469_LOCUS3773</name>
</gene>
<comment type="caution">
    <text evidence="1">The sequence shown here is derived from an EMBL/GenBank/DDBJ whole genome shotgun (WGS) entry which is preliminary data.</text>
</comment>
<evidence type="ECO:0000313" key="2">
    <source>
        <dbReference type="Proteomes" id="UP000601435"/>
    </source>
</evidence>
<sequence length="501" mass="55530">MEKSEKAAGFACPSEKEETTGFCLQEQAYFVEEFDFADVQEDQGFDLSVDEDMLDFSWLPDAAAASSSTKVQPDGFSLELDDVEEEGTEDLQWKPGLNVGAFVRRRWAPITNQSCVLLTNLTLNLKKVMRVLVREILGNSAHGLPDEHVIRNLKRCELAGLSVGEKYHSSQFIRLVEHLGAMSLRMLDSIDIHSRLPALGVASHFSLSWDGGSLGRAMFSKHENLLAINLSFVNVQTGQLDARLIGCPSSGQFHDGQSQAALVSETLKGLPYHIGTENLRRRLAACGGDGAITRGGPEARHSSTKSAEIFWSECKGACEPVTVWGLFHRSDIAQQAAAQKIPMLEELLNIAAECNRLFGVNAGKIILRGVAEHFNERALTVDQLSGTRKLASLSGAPAHLYRNYKLYHGSLLVRLEQTERNVGSQTKQSLTNLCRRLSDGTFIVFMLVYEDIASRVLAPYTREVEKTALEPWLQVKLGQKLKQTLAERRVHLRHIRTSVVT</sequence>
<evidence type="ECO:0000313" key="1">
    <source>
        <dbReference type="EMBL" id="CAE7233633.1"/>
    </source>
</evidence>
<protein>
    <submittedName>
        <fullName evidence="1">Uncharacterized protein</fullName>
    </submittedName>
</protein>